<organism evidence="3 4">
    <name type="scientific">Ornithinimicrobium kibberense</name>
    <dbReference type="NCBI Taxonomy" id="282060"/>
    <lineage>
        <taxon>Bacteria</taxon>
        <taxon>Bacillati</taxon>
        <taxon>Actinomycetota</taxon>
        <taxon>Actinomycetes</taxon>
        <taxon>Micrococcales</taxon>
        <taxon>Ornithinimicrobiaceae</taxon>
        <taxon>Ornithinimicrobium</taxon>
    </lineage>
</organism>
<reference evidence="3 4" key="1">
    <citation type="submission" date="2024-09" db="EMBL/GenBank/DDBJ databases">
        <authorList>
            <person name="Sun Q."/>
            <person name="Mori K."/>
        </authorList>
    </citation>
    <scope>NUCLEOTIDE SEQUENCE [LARGE SCALE GENOMIC DNA]</scope>
    <source>
        <strain evidence="3 4">JCM 12763</strain>
    </source>
</reference>
<feature type="compositionally biased region" description="Basic and acidic residues" evidence="1">
    <location>
        <begin position="39"/>
        <end position="55"/>
    </location>
</feature>
<keyword evidence="2" id="KW-1133">Transmembrane helix</keyword>
<sequence>MQSEPSWVVLAVAVLLVAALTALVVWLAATEARAVRPAPEGRRGAGTAVEEKGAP</sequence>
<evidence type="ECO:0000313" key="3">
    <source>
        <dbReference type="EMBL" id="MFB9731947.1"/>
    </source>
</evidence>
<feature type="region of interest" description="Disordered" evidence="1">
    <location>
        <begin position="35"/>
        <end position="55"/>
    </location>
</feature>
<feature type="transmembrane region" description="Helical" evidence="2">
    <location>
        <begin position="6"/>
        <end position="29"/>
    </location>
</feature>
<evidence type="ECO:0000256" key="2">
    <source>
        <dbReference type="SAM" id="Phobius"/>
    </source>
</evidence>
<dbReference type="Proteomes" id="UP001589613">
    <property type="component" value="Unassembled WGS sequence"/>
</dbReference>
<name>A0ABV5V2C3_9MICO</name>
<evidence type="ECO:0000313" key="4">
    <source>
        <dbReference type="Proteomes" id="UP001589613"/>
    </source>
</evidence>
<keyword evidence="2" id="KW-0472">Membrane</keyword>
<dbReference type="EMBL" id="JBHMAX010000015">
    <property type="protein sequence ID" value="MFB9731947.1"/>
    <property type="molecule type" value="Genomic_DNA"/>
</dbReference>
<protein>
    <submittedName>
        <fullName evidence="3">Uncharacterized protein</fullName>
    </submittedName>
</protein>
<proteinExistence type="predicted"/>
<accession>A0ABV5V2C3</accession>
<evidence type="ECO:0000256" key="1">
    <source>
        <dbReference type="SAM" id="MobiDB-lite"/>
    </source>
</evidence>
<keyword evidence="2" id="KW-0812">Transmembrane</keyword>
<keyword evidence="4" id="KW-1185">Reference proteome</keyword>
<dbReference type="RefSeq" id="WP_181409436.1">
    <property type="nucleotide sequence ID" value="NZ_JBHMAX010000015.1"/>
</dbReference>
<gene>
    <name evidence="3" type="ORF">ACFFN0_07815</name>
</gene>
<comment type="caution">
    <text evidence="3">The sequence shown here is derived from an EMBL/GenBank/DDBJ whole genome shotgun (WGS) entry which is preliminary data.</text>
</comment>